<feature type="region of interest" description="Disordered" evidence="17">
    <location>
        <begin position="1"/>
        <end position="55"/>
    </location>
</feature>
<feature type="coiled-coil region" evidence="16">
    <location>
        <begin position="714"/>
        <end position="948"/>
    </location>
</feature>
<feature type="domain" description="SMC hinge" evidence="18">
    <location>
        <begin position="558"/>
        <end position="673"/>
    </location>
</feature>
<evidence type="ECO:0000256" key="10">
    <source>
        <dbReference type="ARBA" id="ARBA00023067"/>
    </source>
</evidence>
<evidence type="ECO:0000259" key="18">
    <source>
        <dbReference type="SMART" id="SM00968"/>
    </source>
</evidence>
<keyword evidence="10" id="KW-0226">DNA condensation</keyword>
<feature type="compositionally biased region" description="Basic and acidic residues" evidence="17">
    <location>
        <begin position="412"/>
        <end position="430"/>
    </location>
</feature>
<dbReference type="Ensembl" id="ENSSSCT00055021034.1">
    <property type="protein sequence ID" value="ENSSSCP00055016634.1"/>
    <property type="gene ID" value="ENSSSCG00055010334.1"/>
</dbReference>
<evidence type="ECO:0000256" key="7">
    <source>
        <dbReference type="ARBA" id="ARBA00022776"/>
    </source>
</evidence>
<name>A0A8D0JNZ9_PIG</name>
<dbReference type="Pfam" id="PF06470">
    <property type="entry name" value="SMC_hinge"/>
    <property type="match status" value="1"/>
</dbReference>
<dbReference type="SMART" id="SM00968">
    <property type="entry name" value="SMC_hinge"/>
    <property type="match status" value="1"/>
</dbReference>
<dbReference type="Proteomes" id="UP000694724">
    <property type="component" value="Unplaced"/>
</dbReference>
<dbReference type="InterPro" id="IPR010935">
    <property type="entry name" value="SMC_hinge"/>
</dbReference>
<evidence type="ECO:0000313" key="19">
    <source>
        <dbReference type="Ensembl" id="ENSSSCP00050042623.1"/>
    </source>
</evidence>
<evidence type="ECO:0000256" key="4">
    <source>
        <dbReference type="ARBA" id="ARBA00022454"/>
    </source>
</evidence>
<evidence type="ECO:0000256" key="16">
    <source>
        <dbReference type="SAM" id="Coils"/>
    </source>
</evidence>
<evidence type="ECO:0000256" key="2">
    <source>
        <dbReference type="ARBA" id="ARBA00004286"/>
    </source>
</evidence>
<protein>
    <recommendedName>
        <fullName evidence="15">Structural maintenance of chromosomes protein</fullName>
    </recommendedName>
</protein>
<reference evidence="19" key="1">
    <citation type="submission" date="2025-05" db="UniProtKB">
        <authorList>
            <consortium name="Ensembl"/>
        </authorList>
    </citation>
    <scope>IDENTIFICATION</scope>
</reference>
<dbReference type="Ensembl" id="ENSSSCT00065064639.1">
    <property type="protein sequence ID" value="ENSSSCP00065028010.1"/>
    <property type="gene ID" value="ENSSSCG00065047106.1"/>
</dbReference>
<comment type="function">
    <text evidence="13">Central component of the condensin complex, a complex required for conversion of interphase chromatin into mitotic-like condense chromosomes. The condensin complex probably introduces positive supercoils into relaxed DNA in the presence of type I topoisomerases and converts nicked DNA into positive knotted forms in the presence of type II topoisomerases.</text>
</comment>
<keyword evidence="6" id="KW-0547">Nucleotide-binding</keyword>
<dbReference type="Ensembl" id="ENSSSCT00030050818.1">
    <property type="protein sequence ID" value="ENSSSCP00030023108.1"/>
    <property type="gene ID" value="ENSSSCG00030036127.1"/>
</dbReference>
<dbReference type="Proteomes" id="UP000694725">
    <property type="component" value="Unplaced"/>
</dbReference>
<keyword evidence="7" id="KW-0498">Mitosis</keyword>
<feature type="compositionally biased region" description="Polar residues" evidence="17">
    <location>
        <begin position="1"/>
        <end position="10"/>
    </location>
</feature>
<dbReference type="Pfam" id="PF02463">
    <property type="entry name" value="SMC_N"/>
    <property type="match status" value="1"/>
</dbReference>
<organism evidence="19 20">
    <name type="scientific">Sus scrofa</name>
    <name type="common">Pig</name>
    <dbReference type="NCBI Taxonomy" id="9823"/>
    <lineage>
        <taxon>Eukaryota</taxon>
        <taxon>Metazoa</taxon>
        <taxon>Chordata</taxon>
        <taxon>Craniata</taxon>
        <taxon>Vertebrata</taxon>
        <taxon>Euteleostomi</taxon>
        <taxon>Mammalia</taxon>
        <taxon>Eutheria</taxon>
        <taxon>Laurasiatheria</taxon>
        <taxon>Artiodactyla</taxon>
        <taxon>Suina</taxon>
        <taxon>Suidae</taxon>
        <taxon>Sus</taxon>
    </lineage>
</organism>
<dbReference type="FunFam" id="3.40.50.300:FF:000481">
    <property type="entry name" value="Structural maintenance of chromosomes 4"/>
    <property type="match status" value="1"/>
</dbReference>
<dbReference type="PANTHER" id="PTHR18937">
    <property type="entry name" value="STRUCTURAL MAINTENANCE OF CHROMOSOMES SMC FAMILY MEMBER"/>
    <property type="match status" value="1"/>
</dbReference>
<dbReference type="FunFam" id="1.20.1060.20:FF:000003">
    <property type="entry name" value="Structural maintenance of chromosomes 4"/>
    <property type="match status" value="1"/>
</dbReference>
<dbReference type="InterPro" id="IPR027417">
    <property type="entry name" value="P-loop_NTPase"/>
</dbReference>
<evidence type="ECO:0000256" key="14">
    <source>
        <dbReference type="ARBA" id="ARBA00063742"/>
    </source>
</evidence>
<sequence>MPRKGTQPSTARRREEGPPQSPDRTSSDAQPESPPGCSESRAPATAETPSEEIDNRSLEEILSSIPPPPPPAMTNEAGAPRLMITHIVNQNFKSYAGEKILGPFHKRFSCIIGPNGSGKSNVIDSMLFVFGYRAQKIRSKKLSVLIHNSDEHKDIQSCTVEVHFQKIIDKEGNDYEVVPNSNFYVSRTAYRDNTSVYHISGKKKTFKDVGNLLRSHGIDLDHNRFLILQGEVEQIAMMKPKGQTEHDEGMLEYLEDIIGSGRLNEPIKVLCRRVEILNEHRGEKLNRVKMVEKEKDALEGEKNIAIEFLTLENEIFRKKNHVCQYYIYDLQKRIAEMETQKEKIHEDTKEINEKSNILSNEMKAKNKAVKDVEKKLNKITKFIEENKEKFTKLDLEDVQVREKLKHATSKAKKLEKQLQKDKEKSQEKELMGFSKSVNEARSKMDVAQSELDIYLSRYNTAVSQLSKAKDALMAASETLKERKAAIGDIEAKLPQTECELKEKEKELQKLTQEEINFKSLVRDLFQKVEEAKSSLAMNRSRGKVLDAIIQEKKTGRIPGIYGRLGDLGAIDEKYDVAISSCCHALDYIVVDSIDTAQECVNFLKRQNIGVATFIGLDKMAVWAKKMTQIQTPENTPRLFDLVKVKDEKIRQAFYFALRDTLVADNLDQATRVAYQKDRRWRVVTLQGQIIEQSGTMTGGGSKVMKGRMGSSVVVEISEEEVNKMESQLQRDSQKAVQIQEHKVQLEETVVKLRHSEREMRNTLEKFTASIQRLSEQEEYLRVQVKELEANVLATAPDQKKQKLLEENVNAFKAEYDSVAEKAGKVEAEVKRLHNIIVEINNHKLKAQQDKLDKINKQLDECASAITKAQVAIKTADRNLKKAQDSVFRTEKEIKDTEKEVDDLTTELKSLEDKAAEVIKNTNAAEESLPEIQKEHRSLLQELKVIQENEHALQKDALSIKLKLEQIDGHIGEHNSKIKYWQKEISKISLHPIEDNPVEEIAVLTPEDLEAIKNPDSITNQIALLEAQCHEMKPNLGAIVEYKKKEELYLQRVAELDKITYERDNFRQAYEDLRKQRLNEFMAGFYIITNKLKENYQMLTLGGDAELELVDSLDPFAEGIMFSVRPPKKSWKKIFNLSGGEKTLSSLALVFALHHYKPTPLYFMDEIDAALDFKNVSIVAFYIYEQTKNAQFIIISLRNNMFEISDRLIGIYKTYNITKSVAVNPKEIASKGLC</sequence>
<dbReference type="PIRSF" id="PIRSF005719">
    <property type="entry name" value="SMC"/>
    <property type="match status" value="1"/>
</dbReference>
<evidence type="ECO:0000256" key="8">
    <source>
        <dbReference type="ARBA" id="ARBA00022840"/>
    </source>
</evidence>
<dbReference type="Proteomes" id="UP000694570">
    <property type="component" value="Unplaced"/>
</dbReference>
<dbReference type="Ensembl" id="ENSSSCT00035065740.1">
    <property type="protein sequence ID" value="ENSSSCP00035026665.1"/>
    <property type="gene ID" value="ENSSSCG00035049259.1"/>
</dbReference>
<dbReference type="FunFam" id="3.40.50.300:FF:000585">
    <property type="entry name" value="Structural maintenance of chromosomes 4"/>
    <property type="match status" value="1"/>
</dbReference>
<accession>A0A8D0JNZ9</accession>
<feature type="coiled-coil region" evidence="16">
    <location>
        <begin position="486"/>
        <end position="520"/>
    </location>
</feature>
<evidence type="ECO:0000256" key="9">
    <source>
        <dbReference type="ARBA" id="ARBA00023054"/>
    </source>
</evidence>
<dbReference type="Gene3D" id="3.40.50.300">
    <property type="entry name" value="P-loop containing nucleotide triphosphate hydrolases"/>
    <property type="match status" value="2"/>
</dbReference>
<keyword evidence="8" id="KW-0067">ATP-binding</keyword>
<comment type="subunit">
    <text evidence="14">Forms a heterodimer with SMC2. Component of the condensin complex, which contains the SMC2 and SMC4 heterodimer, and three non SMC subunits that probably regulate the complex: BRRN1/CAPH, CNAP1/CAPD2 and CAPG.</text>
</comment>
<dbReference type="Ensembl" id="ENSSSCT00060006663.1">
    <property type="protein sequence ID" value="ENSSSCP00060002322.1"/>
    <property type="gene ID" value="ENSSSCG00060005232.1"/>
</dbReference>
<keyword evidence="4" id="KW-0158">Chromosome</keyword>
<evidence type="ECO:0000256" key="13">
    <source>
        <dbReference type="ARBA" id="ARBA00058936"/>
    </source>
</evidence>
<dbReference type="GO" id="GO:0051301">
    <property type="term" value="P:cell division"/>
    <property type="evidence" value="ECO:0007669"/>
    <property type="project" value="UniProtKB-KW"/>
</dbReference>
<keyword evidence="12" id="KW-0131">Cell cycle</keyword>
<dbReference type="SUPFAM" id="SSF75553">
    <property type="entry name" value="Smc hinge domain"/>
    <property type="match status" value="1"/>
</dbReference>
<gene>
    <name evidence="19" type="primary">SMC4</name>
</gene>
<keyword evidence="9 16" id="KW-0175">Coiled coil</keyword>
<dbReference type="GO" id="GO:0016887">
    <property type="term" value="F:ATP hydrolysis activity"/>
    <property type="evidence" value="ECO:0007669"/>
    <property type="project" value="InterPro"/>
</dbReference>
<evidence type="ECO:0000256" key="11">
    <source>
        <dbReference type="ARBA" id="ARBA00023242"/>
    </source>
</evidence>
<evidence type="ECO:0000313" key="20">
    <source>
        <dbReference type="Proteomes" id="UP000694571"/>
    </source>
</evidence>
<dbReference type="Ensembl" id="ENSSSCT00050098652.1">
    <property type="protein sequence ID" value="ENSSSCP00050042623.1"/>
    <property type="gene ID" value="ENSSSCG00050072141.1"/>
</dbReference>
<comment type="similarity">
    <text evidence="3">Belongs to the SMC family. SMC4 subfamily.</text>
</comment>
<dbReference type="InterPro" id="IPR024704">
    <property type="entry name" value="SMC"/>
</dbReference>
<dbReference type="Gene3D" id="3.30.70.1620">
    <property type="match status" value="1"/>
</dbReference>
<dbReference type="GO" id="GO:0098813">
    <property type="term" value="P:nuclear chromosome segregation"/>
    <property type="evidence" value="ECO:0007669"/>
    <property type="project" value="UniProtKB-ARBA"/>
</dbReference>
<evidence type="ECO:0000256" key="1">
    <source>
        <dbReference type="ARBA" id="ARBA00004123"/>
    </source>
</evidence>
<evidence type="ECO:0000256" key="17">
    <source>
        <dbReference type="SAM" id="MobiDB-lite"/>
    </source>
</evidence>
<proteinExistence type="inferred from homology"/>
<evidence type="ECO:0000256" key="15">
    <source>
        <dbReference type="PIRNR" id="PIRNR005719"/>
    </source>
</evidence>
<dbReference type="Proteomes" id="UP000694571">
    <property type="component" value="Unplaced"/>
</dbReference>
<evidence type="ECO:0000256" key="6">
    <source>
        <dbReference type="ARBA" id="ARBA00022741"/>
    </source>
</evidence>
<dbReference type="AlphaFoldDB" id="A0A8D0JNZ9"/>
<dbReference type="GO" id="GO:0030261">
    <property type="term" value="P:chromosome condensation"/>
    <property type="evidence" value="ECO:0007669"/>
    <property type="project" value="UniProtKB-KW"/>
</dbReference>
<comment type="subcellular location">
    <subcellularLocation>
        <location evidence="2">Chromosome</location>
    </subcellularLocation>
    <subcellularLocation>
        <location evidence="1 15">Nucleus</location>
    </subcellularLocation>
</comment>
<keyword evidence="5" id="KW-0132">Cell division</keyword>
<keyword evidence="11 15" id="KW-0539">Nucleus</keyword>
<dbReference type="SUPFAM" id="SSF57997">
    <property type="entry name" value="Tropomyosin"/>
    <property type="match status" value="2"/>
</dbReference>
<dbReference type="InterPro" id="IPR036277">
    <property type="entry name" value="SMC_hinge_sf"/>
</dbReference>
<dbReference type="FunFam" id="3.30.70.1620:FF:000003">
    <property type="entry name" value="Structural maintenance of chromosomes 4"/>
    <property type="match status" value="1"/>
</dbReference>
<dbReference type="Proteomes" id="UP000694728">
    <property type="component" value="Unplaced"/>
</dbReference>
<evidence type="ECO:0000256" key="12">
    <source>
        <dbReference type="ARBA" id="ARBA00023306"/>
    </source>
</evidence>
<dbReference type="Proteomes" id="UP000694723">
    <property type="component" value="Unplaced"/>
</dbReference>
<dbReference type="GO" id="GO:0005524">
    <property type="term" value="F:ATP binding"/>
    <property type="evidence" value="ECO:0007669"/>
    <property type="project" value="UniProtKB-KW"/>
</dbReference>
<dbReference type="Proteomes" id="UP000694720">
    <property type="component" value="Unplaced"/>
</dbReference>
<evidence type="ECO:0000256" key="3">
    <source>
        <dbReference type="ARBA" id="ARBA00006005"/>
    </source>
</evidence>
<dbReference type="Gene3D" id="1.20.1060.20">
    <property type="match status" value="1"/>
</dbReference>
<evidence type="ECO:0000256" key="5">
    <source>
        <dbReference type="ARBA" id="ARBA00022618"/>
    </source>
</evidence>
<dbReference type="PANTHER" id="PTHR18937:SF172">
    <property type="entry name" value="STRUCTURAL MAINTENANCE OF CHROMOSOMES PROTEIN"/>
    <property type="match status" value="1"/>
</dbReference>
<dbReference type="GO" id="GO:0000796">
    <property type="term" value="C:condensin complex"/>
    <property type="evidence" value="ECO:0007669"/>
    <property type="project" value="UniProtKB-ARBA"/>
</dbReference>
<dbReference type="Ensembl" id="ENSSSCT00045006843.1">
    <property type="protein sequence ID" value="ENSSSCP00045004677.1"/>
    <property type="gene ID" value="ENSSSCG00045004046.1"/>
</dbReference>
<dbReference type="InterPro" id="IPR003395">
    <property type="entry name" value="RecF/RecN/SMC_N"/>
</dbReference>
<dbReference type="SUPFAM" id="SSF52540">
    <property type="entry name" value="P-loop containing nucleoside triphosphate hydrolases"/>
    <property type="match status" value="1"/>
</dbReference>
<feature type="region of interest" description="Disordered" evidence="17">
    <location>
        <begin position="411"/>
        <end position="430"/>
    </location>
</feature>
<dbReference type="GO" id="GO:0031981">
    <property type="term" value="C:nuclear lumen"/>
    <property type="evidence" value="ECO:0007669"/>
    <property type="project" value="UniProtKB-ARBA"/>
</dbReference>